<dbReference type="EMBL" id="QJKJ01013112">
    <property type="protein sequence ID" value="RDX67182.1"/>
    <property type="molecule type" value="Genomic_DNA"/>
</dbReference>
<evidence type="ECO:0000313" key="1">
    <source>
        <dbReference type="EMBL" id="RDX67182.1"/>
    </source>
</evidence>
<proteinExistence type="predicted"/>
<evidence type="ECO:0000313" key="2">
    <source>
        <dbReference type="Proteomes" id="UP000257109"/>
    </source>
</evidence>
<comment type="caution">
    <text evidence="1">The sequence shown here is derived from an EMBL/GenBank/DDBJ whole genome shotgun (WGS) entry which is preliminary data.</text>
</comment>
<gene>
    <name evidence="1" type="ORF">CR513_53973</name>
</gene>
<sequence length="82" mass="9285">MESISLKDPPTTRRRTLRISPISHSHAQVSFTFFKNFMFDFAQECKSVIARVPAETNSKSKSELNSKSAPALNLRNQLCFGH</sequence>
<dbReference type="Proteomes" id="UP000257109">
    <property type="component" value="Unassembled WGS sequence"/>
</dbReference>
<reference evidence="1" key="1">
    <citation type="submission" date="2018-05" db="EMBL/GenBank/DDBJ databases">
        <title>Draft genome of Mucuna pruriens seed.</title>
        <authorList>
            <person name="Nnadi N.E."/>
            <person name="Vos R."/>
            <person name="Hasami M.H."/>
            <person name="Devisetty U.K."/>
            <person name="Aguiy J.C."/>
        </authorList>
    </citation>
    <scope>NUCLEOTIDE SEQUENCE [LARGE SCALE GENOMIC DNA]</scope>
    <source>
        <strain evidence="1">JCA_2017</strain>
    </source>
</reference>
<protein>
    <submittedName>
        <fullName evidence="1">Uncharacterized protein</fullName>
    </submittedName>
</protein>
<dbReference type="AlphaFoldDB" id="A0A371EM95"/>
<feature type="non-terminal residue" evidence="1">
    <location>
        <position position="1"/>
    </location>
</feature>
<name>A0A371EM95_MUCPR</name>
<accession>A0A371EM95</accession>
<keyword evidence="2" id="KW-1185">Reference proteome</keyword>
<organism evidence="1 2">
    <name type="scientific">Mucuna pruriens</name>
    <name type="common">Velvet bean</name>
    <name type="synonym">Dolichos pruriens</name>
    <dbReference type="NCBI Taxonomy" id="157652"/>
    <lineage>
        <taxon>Eukaryota</taxon>
        <taxon>Viridiplantae</taxon>
        <taxon>Streptophyta</taxon>
        <taxon>Embryophyta</taxon>
        <taxon>Tracheophyta</taxon>
        <taxon>Spermatophyta</taxon>
        <taxon>Magnoliopsida</taxon>
        <taxon>eudicotyledons</taxon>
        <taxon>Gunneridae</taxon>
        <taxon>Pentapetalae</taxon>
        <taxon>rosids</taxon>
        <taxon>fabids</taxon>
        <taxon>Fabales</taxon>
        <taxon>Fabaceae</taxon>
        <taxon>Papilionoideae</taxon>
        <taxon>50 kb inversion clade</taxon>
        <taxon>NPAAA clade</taxon>
        <taxon>indigoferoid/millettioid clade</taxon>
        <taxon>Phaseoleae</taxon>
        <taxon>Mucuna</taxon>
    </lineage>
</organism>